<comment type="caution">
    <text evidence="2">The sequence shown here is derived from an EMBL/GenBank/DDBJ whole genome shotgun (WGS) entry which is preliminary data.</text>
</comment>
<evidence type="ECO:0000313" key="3">
    <source>
        <dbReference type="Proteomes" id="UP000828390"/>
    </source>
</evidence>
<sequence length="70" mass="7821">MTAEAVAEREKGTLEEELVLLKQEQTVSEINAELEALKVEDKGKTDKLNVPMQTAEEKVMPYVNTCHDSS</sequence>
<evidence type="ECO:0000313" key="2">
    <source>
        <dbReference type="EMBL" id="KAH3698369.1"/>
    </source>
</evidence>
<dbReference type="AlphaFoldDB" id="A0A9D3YGW3"/>
<name>A0A9D3YGW3_DREPO</name>
<dbReference type="EMBL" id="JAIWYP010000016">
    <property type="protein sequence ID" value="KAH3698369.1"/>
    <property type="molecule type" value="Genomic_DNA"/>
</dbReference>
<feature type="coiled-coil region" evidence="1">
    <location>
        <begin position="4"/>
        <end position="40"/>
    </location>
</feature>
<proteinExistence type="predicted"/>
<evidence type="ECO:0000256" key="1">
    <source>
        <dbReference type="SAM" id="Coils"/>
    </source>
</evidence>
<keyword evidence="3" id="KW-1185">Reference proteome</keyword>
<dbReference type="Proteomes" id="UP000828390">
    <property type="component" value="Unassembled WGS sequence"/>
</dbReference>
<reference evidence="2" key="1">
    <citation type="journal article" date="2019" name="bioRxiv">
        <title>The Genome of the Zebra Mussel, Dreissena polymorpha: A Resource for Invasive Species Research.</title>
        <authorList>
            <person name="McCartney M.A."/>
            <person name="Auch B."/>
            <person name="Kono T."/>
            <person name="Mallez S."/>
            <person name="Zhang Y."/>
            <person name="Obille A."/>
            <person name="Becker A."/>
            <person name="Abrahante J.E."/>
            <person name="Garbe J."/>
            <person name="Badalamenti J.P."/>
            <person name="Herman A."/>
            <person name="Mangelson H."/>
            <person name="Liachko I."/>
            <person name="Sullivan S."/>
            <person name="Sone E.D."/>
            <person name="Koren S."/>
            <person name="Silverstein K.A.T."/>
            <person name="Beckman K.B."/>
            <person name="Gohl D.M."/>
        </authorList>
    </citation>
    <scope>NUCLEOTIDE SEQUENCE</scope>
    <source>
        <strain evidence="2">Duluth1</strain>
        <tissue evidence="2">Whole animal</tissue>
    </source>
</reference>
<gene>
    <name evidence="2" type="ORF">DPMN_085889</name>
</gene>
<organism evidence="2 3">
    <name type="scientific">Dreissena polymorpha</name>
    <name type="common">Zebra mussel</name>
    <name type="synonym">Mytilus polymorpha</name>
    <dbReference type="NCBI Taxonomy" id="45954"/>
    <lineage>
        <taxon>Eukaryota</taxon>
        <taxon>Metazoa</taxon>
        <taxon>Spiralia</taxon>
        <taxon>Lophotrochozoa</taxon>
        <taxon>Mollusca</taxon>
        <taxon>Bivalvia</taxon>
        <taxon>Autobranchia</taxon>
        <taxon>Heteroconchia</taxon>
        <taxon>Euheterodonta</taxon>
        <taxon>Imparidentia</taxon>
        <taxon>Neoheterodontei</taxon>
        <taxon>Myida</taxon>
        <taxon>Dreissenoidea</taxon>
        <taxon>Dreissenidae</taxon>
        <taxon>Dreissena</taxon>
    </lineage>
</organism>
<keyword evidence="1" id="KW-0175">Coiled coil</keyword>
<reference evidence="2" key="2">
    <citation type="submission" date="2020-11" db="EMBL/GenBank/DDBJ databases">
        <authorList>
            <person name="McCartney M.A."/>
            <person name="Auch B."/>
            <person name="Kono T."/>
            <person name="Mallez S."/>
            <person name="Becker A."/>
            <person name="Gohl D.M."/>
            <person name="Silverstein K.A.T."/>
            <person name="Koren S."/>
            <person name="Bechman K.B."/>
            <person name="Herman A."/>
            <person name="Abrahante J.E."/>
            <person name="Garbe J."/>
        </authorList>
    </citation>
    <scope>NUCLEOTIDE SEQUENCE</scope>
    <source>
        <strain evidence="2">Duluth1</strain>
        <tissue evidence="2">Whole animal</tissue>
    </source>
</reference>
<accession>A0A9D3YGW3</accession>
<protein>
    <submittedName>
        <fullName evidence="2">Uncharacterized protein</fullName>
    </submittedName>
</protein>